<feature type="compositionally biased region" description="Low complexity" evidence="1">
    <location>
        <begin position="349"/>
        <end position="358"/>
    </location>
</feature>
<evidence type="ECO:0008006" key="4">
    <source>
        <dbReference type="Google" id="ProtNLM"/>
    </source>
</evidence>
<feature type="compositionally biased region" description="Low complexity" evidence="1">
    <location>
        <begin position="8"/>
        <end position="51"/>
    </location>
</feature>
<dbReference type="AlphaFoldDB" id="A0A9P9EC80"/>
<feature type="compositionally biased region" description="Low complexity" evidence="1">
    <location>
        <begin position="74"/>
        <end position="85"/>
    </location>
</feature>
<name>A0A9P9EC80_9PLEO</name>
<feature type="compositionally biased region" description="Low complexity" evidence="1">
    <location>
        <begin position="739"/>
        <end position="748"/>
    </location>
</feature>
<feature type="compositionally biased region" description="Polar residues" evidence="1">
    <location>
        <begin position="617"/>
        <end position="630"/>
    </location>
</feature>
<feature type="compositionally biased region" description="Polar residues" evidence="1">
    <location>
        <begin position="279"/>
        <end position="313"/>
    </location>
</feature>
<organism evidence="2 3">
    <name type="scientific">Dendryphion nanum</name>
    <dbReference type="NCBI Taxonomy" id="256645"/>
    <lineage>
        <taxon>Eukaryota</taxon>
        <taxon>Fungi</taxon>
        <taxon>Dikarya</taxon>
        <taxon>Ascomycota</taxon>
        <taxon>Pezizomycotina</taxon>
        <taxon>Dothideomycetes</taxon>
        <taxon>Pleosporomycetidae</taxon>
        <taxon>Pleosporales</taxon>
        <taxon>Torulaceae</taxon>
        <taxon>Dendryphion</taxon>
    </lineage>
</organism>
<comment type="caution">
    <text evidence="2">The sequence shown here is derived from an EMBL/GenBank/DDBJ whole genome shotgun (WGS) entry which is preliminary data.</text>
</comment>
<feature type="compositionally biased region" description="Basic and acidic residues" evidence="1">
    <location>
        <begin position="765"/>
        <end position="775"/>
    </location>
</feature>
<protein>
    <recommendedName>
        <fullName evidence="4">LPXTG-motif cell wall anchor domain protein</fullName>
    </recommendedName>
</protein>
<evidence type="ECO:0000313" key="3">
    <source>
        <dbReference type="Proteomes" id="UP000700596"/>
    </source>
</evidence>
<feature type="compositionally biased region" description="Low complexity" evidence="1">
    <location>
        <begin position="480"/>
        <end position="489"/>
    </location>
</feature>
<feature type="region of interest" description="Disordered" evidence="1">
    <location>
        <begin position="613"/>
        <end position="808"/>
    </location>
</feature>
<sequence>MRFHARKSSSGQSSSNNNKNNNNNTAINSSNSNSSINATSFSSSSQQQQQQTPLRPPKHHRTNTAPEAPTLLRLPSQVSTPSLTSPSPPAWNTSGIDNSRGPPITLITRGTADLARWTQQQQQQQQLLQSGLLSPGAVSHVSQASHSSTAQQQQQRRRRPSTTGSVDSAHPTQTNTATPHILSRHNSARAQRRELPMDSSLDDYSEYGSAIRSQAGDIYPRAGAGAVAGAETTDTSGPDGEQNEDLFLNIAADTSPRVKPSDTVLRSERLRSRLARPSNRQSFPSASASPAVQPNSAAPQSSRLPASIDTKSGYQHRRASTFSITSRAQREESPMTPGLAAEGVRSRQLPLSPKSSFSSKRDQELSPHQFLAQISNTRRRPSNSEIVHTPPNRTGTYRPSNLHYSASRDQDETPHASSRHETASRADGTESLDSTGPAASVWDELDELKSRIRRIELGGKMPTTSGAVVANASERPRTATTSVTTVSSSPKQQRKTNGSPAESTVGLQTPQRIHPLLRDALFKTKHYVSPAVYRALEATATEALQLAELAGSAGLQGATPVVNTVPNGAPLPDRQVRRKADNLCRSLTDLCIELCDTKASISSPAIRSAATAVSRRPSVQINGESPSVRQSIEVESDALRHSSPSRALSRIEARRTSALTSTGGHREPSQEPLTPSQSHIPSRLNRAGTSLQRTRHTGEDDEDLTFRAPSRAMTDFRDTRSANHAKRFSREYTSREPLPELQPAPALQHTASLRRPTVSGGENHLLLRDSRRYTIDRQSSPAYEKQLAADPNSRLAQPTAPFGAHRASVGTLGLGRTTSLSRRFRGVAGE</sequence>
<feature type="compositionally biased region" description="Basic and acidic residues" evidence="1">
    <location>
        <begin position="406"/>
        <end position="428"/>
    </location>
</feature>
<feature type="compositionally biased region" description="Polar residues" evidence="1">
    <location>
        <begin position="383"/>
        <end position="404"/>
    </location>
</feature>
<dbReference type="EMBL" id="JAGMWT010000002">
    <property type="protein sequence ID" value="KAH7135690.1"/>
    <property type="molecule type" value="Genomic_DNA"/>
</dbReference>
<feature type="compositionally biased region" description="Basic and acidic residues" evidence="1">
    <location>
        <begin position="728"/>
        <end position="738"/>
    </location>
</feature>
<feature type="compositionally biased region" description="Polar residues" evidence="1">
    <location>
        <begin position="163"/>
        <end position="181"/>
    </location>
</feature>
<reference evidence="2" key="1">
    <citation type="journal article" date="2021" name="Nat. Commun.">
        <title>Genetic determinants of endophytism in the Arabidopsis root mycobiome.</title>
        <authorList>
            <person name="Mesny F."/>
            <person name="Miyauchi S."/>
            <person name="Thiergart T."/>
            <person name="Pickel B."/>
            <person name="Atanasova L."/>
            <person name="Karlsson M."/>
            <person name="Huettel B."/>
            <person name="Barry K.W."/>
            <person name="Haridas S."/>
            <person name="Chen C."/>
            <person name="Bauer D."/>
            <person name="Andreopoulos W."/>
            <person name="Pangilinan J."/>
            <person name="LaButti K."/>
            <person name="Riley R."/>
            <person name="Lipzen A."/>
            <person name="Clum A."/>
            <person name="Drula E."/>
            <person name="Henrissat B."/>
            <person name="Kohler A."/>
            <person name="Grigoriev I.V."/>
            <person name="Martin F.M."/>
            <person name="Hacquard S."/>
        </authorList>
    </citation>
    <scope>NUCLEOTIDE SEQUENCE</scope>
    <source>
        <strain evidence="2">MPI-CAGE-CH-0243</strain>
    </source>
</reference>
<evidence type="ECO:0000313" key="2">
    <source>
        <dbReference type="EMBL" id="KAH7135690.1"/>
    </source>
</evidence>
<proteinExistence type="predicted"/>
<feature type="region of interest" description="Disordered" evidence="1">
    <location>
        <begin position="252"/>
        <end position="440"/>
    </location>
</feature>
<feature type="region of interest" description="Disordered" evidence="1">
    <location>
        <begin position="137"/>
        <end position="201"/>
    </location>
</feature>
<feature type="compositionally biased region" description="Low complexity" evidence="1">
    <location>
        <begin position="138"/>
        <end position="154"/>
    </location>
</feature>
<dbReference type="OrthoDB" id="5369729at2759"/>
<feature type="compositionally biased region" description="Polar residues" evidence="1">
    <location>
        <begin position="671"/>
        <end position="680"/>
    </location>
</feature>
<keyword evidence="3" id="KW-1185">Reference proteome</keyword>
<feature type="region of interest" description="Disordered" evidence="1">
    <location>
        <begin position="462"/>
        <end position="505"/>
    </location>
</feature>
<evidence type="ECO:0000256" key="1">
    <source>
        <dbReference type="SAM" id="MobiDB-lite"/>
    </source>
</evidence>
<gene>
    <name evidence="2" type="ORF">B0J11DRAFT_426745</name>
</gene>
<dbReference type="Proteomes" id="UP000700596">
    <property type="component" value="Unassembled WGS sequence"/>
</dbReference>
<feature type="compositionally biased region" description="Polar residues" evidence="1">
    <location>
        <begin position="495"/>
        <end position="505"/>
    </location>
</feature>
<accession>A0A9P9EC80</accession>
<feature type="region of interest" description="Disordered" evidence="1">
    <location>
        <begin position="1"/>
        <end position="106"/>
    </location>
</feature>